<evidence type="ECO:0000313" key="4">
    <source>
        <dbReference type="EMBL" id="VEI14830.1"/>
    </source>
</evidence>
<sequence length="711" mass="76323">MIRGVVIAGGLGTRLAGYSASPKPLVEVNGKPMLRRVLECQAELGITEVTLILGHRHAEVLEATLSWDLPMALHSVVEEQPLGTAGGLSLIGAHGCPTLVMNTDVMIRPSEAARLIDDHRCESSAASALVHEVQWTLPYGSVIVGDRCRQILSITEKPSQQHLVLTGVYVLDDRVLGLIPPGQRYDMPRLLLDAVAKGHPVRAVRTTGEWFDVGTPDTLRQAEQVVGPEPSSVGGSPVTGPPVQSLGRILTDAVATAPDRAALVANGESLTYQQLDEAVQQRSEALLASGVVPGDVVLVDGAANFEFVISAWSVWTVGAALAVAHPGCAPVELERLRQLVRPRVELRGKGSFAAETGGTAGVTAPEVQLRDPALVVATSGSTGEPKAVVCPLSQVWFSLDAIQERLGYRDDDIVLLTLPMAFDYGLYQLLLAARVAATVVLRSPDNLLSLANDVERYKATVVPGTPSILRALARTWCRRPRAGHVRLLTNTGERLDEAVQQQIAMAFPGAAMALMYGITECKRISIEVVPVEALPKSTSGFPLRGVSVRVVNSQGESVAEGDAGEIVVSGGNLTDGYLRDPDATARRFRWDMQNNVRELWTGDFGRLIDGRVVVEHRIDGQRKLNGVRVEAGEIERAAELVSGVERAVLVPLPDSDPVLVVMGVARAEEVRAALEEHLNRAKIPRRVESVPELPLTRNGKIAVPELVTRLN</sequence>
<protein>
    <submittedName>
        <fullName evidence="4">Tyrocidine synthase III</fullName>
    </submittedName>
</protein>
<dbReference type="Gene3D" id="3.40.50.12780">
    <property type="entry name" value="N-terminal domain of ligase-like"/>
    <property type="match status" value="1"/>
</dbReference>
<dbReference type="InterPro" id="IPR020845">
    <property type="entry name" value="AMP-binding_CS"/>
</dbReference>
<dbReference type="InterPro" id="IPR042099">
    <property type="entry name" value="ANL_N_sf"/>
</dbReference>
<dbReference type="SUPFAM" id="SSF53448">
    <property type="entry name" value="Nucleotide-diphospho-sugar transferases"/>
    <property type="match status" value="1"/>
</dbReference>
<dbReference type="Gene3D" id="3.90.550.10">
    <property type="entry name" value="Spore Coat Polysaccharide Biosynthesis Protein SpsA, Chain A"/>
    <property type="match status" value="1"/>
</dbReference>
<dbReference type="RefSeq" id="WP_164719338.1">
    <property type="nucleotide sequence ID" value="NZ_JASPER010000044.1"/>
</dbReference>
<dbReference type="Proteomes" id="UP000268658">
    <property type="component" value="Chromosome"/>
</dbReference>
<organism evidence="4 5">
    <name type="scientific">Actinomyces viscosus</name>
    <dbReference type="NCBI Taxonomy" id="1656"/>
    <lineage>
        <taxon>Bacteria</taxon>
        <taxon>Bacillati</taxon>
        <taxon>Actinomycetota</taxon>
        <taxon>Actinomycetes</taxon>
        <taxon>Actinomycetales</taxon>
        <taxon>Actinomycetaceae</taxon>
        <taxon>Actinomyces</taxon>
    </lineage>
</organism>
<dbReference type="PANTHER" id="PTHR45527">
    <property type="entry name" value="NONRIBOSOMAL PEPTIDE SYNTHETASE"/>
    <property type="match status" value="1"/>
</dbReference>
<evidence type="ECO:0000313" key="5">
    <source>
        <dbReference type="Proteomes" id="UP000268658"/>
    </source>
</evidence>
<dbReference type="Pfam" id="PF13193">
    <property type="entry name" value="AMP-binding_C"/>
    <property type="match status" value="1"/>
</dbReference>
<dbReference type="Pfam" id="PF00501">
    <property type="entry name" value="AMP-binding"/>
    <property type="match status" value="1"/>
</dbReference>
<feature type="domain" description="AMP-binding enzyme C-terminal" evidence="3">
    <location>
        <begin position="633"/>
        <end position="700"/>
    </location>
</feature>
<reference evidence="4 5" key="1">
    <citation type="submission" date="2018-12" db="EMBL/GenBank/DDBJ databases">
        <authorList>
            <consortium name="Pathogen Informatics"/>
        </authorList>
    </citation>
    <scope>NUCLEOTIDE SEQUENCE [LARGE SCALE GENOMIC DNA]</scope>
    <source>
        <strain evidence="4 5">NCTC10951</strain>
    </source>
</reference>
<feature type="domain" description="Nucleotidyl transferase" evidence="1">
    <location>
        <begin position="4"/>
        <end position="224"/>
    </location>
</feature>
<evidence type="ECO:0000259" key="3">
    <source>
        <dbReference type="Pfam" id="PF13193"/>
    </source>
</evidence>
<dbReference type="SUPFAM" id="SSF56801">
    <property type="entry name" value="Acetyl-CoA synthetase-like"/>
    <property type="match status" value="1"/>
</dbReference>
<dbReference type="KEGG" id="avc:NCTC10951_00706"/>
<proteinExistence type="predicted"/>
<dbReference type="GO" id="GO:0031177">
    <property type="term" value="F:phosphopantetheine binding"/>
    <property type="evidence" value="ECO:0007669"/>
    <property type="project" value="TreeGrafter"/>
</dbReference>
<accession>A0A3S5EWB0</accession>
<evidence type="ECO:0000259" key="1">
    <source>
        <dbReference type="Pfam" id="PF00483"/>
    </source>
</evidence>
<dbReference type="InterPro" id="IPR025110">
    <property type="entry name" value="AMP-bd_C"/>
</dbReference>
<dbReference type="InterPro" id="IPR029044">
    <property type="entry name" value="Nucleotide-diphossugar_trans"/>
</dbReference>
<name>A0A3S5EWB0_ACTVI</name>
<dbReference type="EMBL" id="LR134477">
    <property type="protein sequence ID" value="VEI14830.1"/>
    <property type="molecule type" value="Genomic_DNA"/>
</dbReference>
<dbReference type="AlphaFoldDB" id="A0A3S5EWB0"/>
<dbReference type="GO" id="GO:0043041">
    <property type="term" value="P:amino acid activation for nonribosomal peptide biosynthetic process"/>
    <property type="evidence" value="ECO:0007669"/>
    <property type="project" value="TreeGrafter"/>
</dbReference>
<dbReference type="PANTHER" id="PTHR45527:SF1">
    <property type="entry name" value="FATTY ACID SYNTHASE"/>
    <property type="match status" value="1"/>
</dbReference>
<gene>
    <name evidence="4" type="primary">tycC</name>
    <name evidence="4" type="ORF">NCTC10951_00706</name>
</gene>
<dbReference type="InterPro" id="IPR005835">
    <property type="entry name" value="NTP_transferase_dom"/>
</dbReference>
<dbReference type="GO" id="GO:0044550">
    <property type="term" value="P:secondary metabolite biosynthetic process"/>
    <property type="evidence" value="ECO:0007669"/>
    <property type="project" value="TreeGrafter"/>
</dbReference>
<feature type="domain" description="AMP-dependent synthetase/ligase" evidence="2">
    <location>
        <begin position="252"/>
        <end position="578"/>
    </location>
</feature>
<dbReference type="GO" id="GO:0005737">
    <property type="term" value="C:cytoplasm"/>
    <property type="evidence" value="ECO:0007669"/>
    <property type="project" value="TreeGrafter"/>
</dbReference>
<dbReference type="PROSITE" id="PS00455">
    <property type="entry name" value="AMP_BINDING"/>
    <property type="match status" value="1"/>
</dbReference>
<dbReference type="InterPro" id="IPR000873">
    <property type="entry name" value="AMP-dep_synth/lig_dom"/>
</dbReference>
<evidence type="ECO:0000259" key="2">
    <source>
        <dbReference type="Pfam" id="PF00501"/>
    </source>
</evidence>
<dbReference type="Pfam" id="PF00483">
    <property type="entry name" value="NTP_transferase"/>
    <property type="match status" value="1"/>
</dbReference>
<dbReference type="InterPro" id="IPR045851">
    <property type="entry name" value="AMP-bd_C_sf"/>
</dbReference>
<dbReference type="Gene3D" id="3.30.300.30">
    <property type="match status" value="1"/>
</dbReference>